<dbReference type="OMA" id="PIRTYRI"/>
<dbReference type="Gene3D" id="3.40.50.150">
    <property type="entry name" value="Vaccinia Virus protein VP39"/>
    <property type="match status" value="1"/>
</dbReference>
<dbReference type="GO" id="GO:0008757">
    <property type="term" value="F:S-adenosylmethionine-dependent methyltransferase activity"/>
    <property type="evidence" value="ECO:0007669"/>
    <property type="project" value="UniProtKB-ARBA"/>
</dbReference>
<evidence type="ECO:0000313" key="1">
    <source>
        <dbReference type="EMBL" id="KZF24254.1"/>
    </source>
</evidence>
<organism evidence="1 2">
    <name type="scientific">Xylona heveae (strain CBS 132557 / TC161)</name>
    <dbReference type="NCBI Taxonomy" id="1328760"/>
    <lineage>
        <taxon>Eukaryota</taxon>
        <taxon>Fungi</taxon>
        <taxon>Dikarya</taxon>
        <taxon>Ascomycota</taxon>
        <taxon>Pezizomycotina</taxon>
        <taxon>Xylonomycetes</taxon>
        <taxon>Xylonales</taxon>
        <taxon>Xylonaceae</taxon>
        <taxon>Xylona</taxon>
    </lineage>
</organism>
<evidence type="ECO:0000313" key="2">
    <source>
        <dbReference type="Proteomes" id="UP000076632"/>
    </source>
</evidence>
<dbReference type="InterPro" id="IPR029063">
    <property type="entry name" value="SAM-dependent_MTases_sf"/>
</dbReference>
<reference evidence="1 2" key="1">
    <citation type="journal article" date="2016" name="Fungal Biol.">
        <title>The genome of Xylona heveae provides a window into fungal endophytism.</title>
        <authorList>
            <person name="Gazis R."/>
            <person name="Kuo A."/>
            <person name="Riley R."/>
            <person name="LaButti K."/>
            <person name="Lipzen A."/>
            <person name="Lin J."/>
            <person name="Amirebrahimi M."/>
            <person name="Hesse C.N."/>
            <person name="Spatafora J.W."/>
            <person name="Henrissat B."/>
            <person name="Hainaut M."/>
            <person name="Grigoriev I.V."/>
            <person name="Hibbett D.S."/>
        </authorList>
    </citation>
    <scope>NUCLEOTIDE SEQUENCE [LARGE SCALE GENOMIC DNA]</scope>
    <source>
        <strain evidence="1 2">TC161</strain>
    </source>
</reference>
<dbReference type="SUPFAM" id="SSF53335">
    <property type="entry name" value="S-adenosyl-L-methionine-dependent methyltransferases"/>
    <property type="match status" value="1"/>
</dbReference>
<dbReference type="STRING" id="1328760.A0A165I254"/>
<dbReference type="GeneID" id="28900021"/>
<dbReference type="InParanoid" id="A0A165I254"/>
<dbReference type="InterPro" id="IPR019410">
    <property type="entry name" value="Methyltransf_16"/>
</dbReference>
<dbReference type="FunCoup" id="A0A165I254">
    <property type="interactions" value="492"/>
</dbReference>
<name>A0A165I254_XYLHT</name>
<proteinExistence type="predicted"/>
<accession>A0A165I254</accession>
<dbReference type="EMBL" id="KV407456">
    <property type="protein sequence ID" value="KZF24254.1"/>
    <property type="molecule type" value="Genomic_DNA"/>
</dbReference>
<keyword evidence="2" id="KW-1185">Reference proteome</keyword>
<dbReference type="AlphaFoldDB" id="A0A165I254"/>
<dbReference type="CDD" id="cd02440">
    <property type="entry name" value="AdoMet_MTases"/>
    <property type="match status" value="1"/>
</dbReference>
<dbReference type="PANTHER" id="PTHR14614">
    <property type="entry name" value="HEPATOCELLULAR CARCINOMA-ASSOCIATED ANTIGEN"/>
    <property type="match status" value="1"/>
</dbReference>
<dbReference type="Proteomes" id="UP000076632">
    <property type="component" value="Unassembled WGS sequence"/>
</dbReference>
<dbReference type="RefSeq" id="XP_018189809.1">
    <property type="nucleotide sequence ID" value="XM_018334884.1"/>
</dbReference>
<protein>
    <submittedName>
        <fullName evidence="1">Uncharacterized protein</fullName>
    </submittedName>
</protein>
<dbReference type="Pfam" id="PF10294">
    <property type="entry name" value="Methyltransf_16"/>
    <property type="match status" value="1"/>
</dbReference>
<dbReference type="PANTHER" id="PTHR14614:SF130">
    <property type="entry name" value="PROTEIN-LYSINE N-METHYLTRANSFERASE EEF2KMT"/>
    <property type="match status" value="1"/>
</dbReference>
<dbReference type="OrthoDB" id="194386at2759"/>
<dbReference type="GO" id="GO:0005737">
    <property type="term" value="C:cytoplasm"/>
    <property type="evidence" value="ECO:0007669"/>
    <property type="project" value="TreeGrafter"/>
</dbReference>
<gene>
    <name evidence="1" type="ORF">L228DRAFT_266602</name>
</gene>
<sequence length="354" mass="39781">MEQLSPAEEKEIGLFQRQYAQLLPVQTLAFPRPESLRKYSFQNCIYNEMFNREIIKFPPPDRYQLRVLKELVARIEKAIVDPAEDEVLDDLMSCLTEFLCSPLPSEIESAQQKAHVAYALPTPSEVAEKSQNVTLLESRSLISSSGTTGLRTWEAALRLGTFFSLPSSRHLIEGKTVLELGAGTGFLSILCSKYLSAKHVTATDGDEGVVESIKINASLNGINDSKTLDSHVLRWGKPWEETILDDNVDERQYDVAIGADITYDGSVIPFLVSTLRDLFKRFPKLQFIISATIRNETTFKGFLEACENHKFHIQELNLNVPPMEEQTGFFHPTSTPIRIFAVTCSEPPKDHLAT</sequence>